<dbReference type="PANTHER" id="PTHR32154:SF20">
    <property type="entry name" value="2-OXOGLUTARATE OXIDOREDUCTASE SUBUNIT KORA"/>
    <property type="match status" value="1"/>
</dbReference>
<dbReference type="Gene3D" id="3.40.920.10">
    <property type="entry name" value="Pyruvate-ferredoxin oxidoreductase, PFOR, domain III"/>
    <property type="match status" value="1"/>
</dbReference>
<feature type="domain" description="Pyruvate/ketoisovalerate oxidoreductase catalytic" evidence="2">
    <location>
        <begin position="20"/>
        <end position="212"/>
    </location>
</feature>
<proteinExistence type="predicted"/>
<reference evidence="5" key="1">
    <citation type="journal article" date="2019" name="Int. J. Syst. Evol. Microbiol.">
        <title>The Global Catalogue of Microorganisms (GCM) 10K type strain sequencing project: providing services to taxonomists for standard genome sequencing and annotation.</title>
        <authorList>
            <consortium name="The Broad Institute Genomics Platform"/>
            <consortium name="The Broad Institute Genome Sequencing Center for Infectious Disease"/>
            <person name="Wu L."/>
            <person name="Ma J."/>
        </authorList>
    </citation>
    <scope>NUCLEOTIDE SEQUENCE [LARGE SCALE GENOMIC DNA]</scope>
    <source>
        <strain evidence="5">JCM 18531</strain>
    </source>
</reference>
<evidence type="ECO:0000256" key="1">
    <source>
        <dbReference type="ARBA" id="ARBA00023002"/>
    </source>
</evidence>
<organism evidence="4 5">
    <name type="scientific">Nocardioides conyzicola</name>
    <dbReference type="NCBI Taxonomy" id="1651781"/>
    <lineage>
        <taxon>Bacteria</taxon>
        <taxon>Bacillati</taxon>
        <taxon>Actinomycetota</taxon>
        <taxon>Actinomycetes</taxon>
        <taxon>Propionibacteriales</taxon>
        <taxon>Nocardioidaceae</taxon>
        <taxon>Nocardioides</taxon>
    </lineage>
</organism>
<dbReference type="SUPFAM" id="SSF53323">
    <property type="entry name" value="Pyruvate-ferredoxin oxidoreductase, PFOR, domain III"/>
    <property type="match status" value="1"/>
</dbReference>
<dbReference type="EMBL" id="BAABKM010000002">
    <property type="protein sequence ID" value="GAA4700658.1"/>
    <property type="molecule type" value="Genomic_DNA"/>
</dbReference>
<feature type="domain" description="Pyruvate flavodoxin/ferredoxin oxidoreductase pyrimidine binding" evidence="3">
    <location>
        <begin position="261"/>
        <end position="482"/>
    </location>
</feature>
<keyword evidence="1" id="KW-0560">Oxidoreductase</keyword>
<evidence type="ECO:0000313" key="4">
    <source>
        <dbReference type="EMBL" id="GAA4700658.1"/>
    </source>
</evidence>
<dbReference type="CDD" id="cd07034">
    <property type="entry name" value="TPP_PYR_PFOR_IOR-alpha_like"/>
    <property type="match status" value="1"/>
</dbReference>
<dbReference type="SUPFAM" id="SSF52518">
    <property type="entry name" value="Thiamin diphosphate-binding fold (THDP-binding)"/>
    <property type="match status" value="1"/>
</dbReference>
<keyword evidence="5" id="KW-1185">Reference proteome</keyword>
<name>A0ABP8X4I3_9ACTN</name>
<dbReference type="InterPro" id="IPR029061">
    <property type="entry name" value="THDP-binding"/>
</dbReference>
<protein>
    <submittedName>
        <fullName evidence="4">2-oxoacid:acceptor oxidoreductase subunit alpha</fullName>
    </submittedName>
</protein>
<comment type="caution">
    <text evidence="4">The sequence shown here is derived from an EMBL/GenBank/DDBJ whole genome shotgun (WGS) entry which is preliminary data.</text>
</comment>
<dbReference type="InterPro" id="IPR050722">
    <property type="entry name" value="Pyruvate:ferred/Flavod_OxRd"/>
</dbReference>
<dbReference type="Gene3D" id="3.40.50.970">
    <property type="match status" value="1"/>
</dbReference>
<evidence type="ECO:0000259" key="2">
    <source>
        <dbReference type="Pfam" id="PF01558"/>
    </source>
</evidence>
<accession>A0ABP8X4I3</accession>
<dbReference type="InterPro" id="IPR019752">
    <property type="entry name" value="Pyrv/ketoisovalerate_OxRed_cat"/>
</dbReference>
<dbReference type="NCBIfam" id="TIGR03710">
    <property type="entry name" value="OAFO_sf"/>
    <property type="match status" value="1"/>
</dbReference>
<dbReference type="InterPro" id="IPR002869">
    <property type="entry name" value="Pyrv_flavodox_OxRed_cen"/>
</dbReference>
<dbReference type="Gene3D" id="3.40.50.920">
    <property type="match status" value="1"/>
</dbReference>
<dbReference type="SUPFAM" id="SSF52922">
    <property type="entry name" value="TK C-terminal domain-like"/>
    <property type="match status" value="1"/>
</dbReference>
<sequence>MSKQVKQLDRVIIRFAGDSGDGMQLTGDRFTQESAVFGNDLVTLPNFPAEIRAPQGTLPGVSSFQVHFADHDILTAGDAPDVLVAMNPAALKANLGDLPKGAAIIVDTHDFTGRNLTKAGYDANPLDGLGDAGSPLGEFAVHPVDLTGMTVEAVKEFGLSRKDAARAKNMFALGLLSWMYGRPIDSTLAFLEKRFAKVADIRDANITAFKAGWNFGETTETFVVQYEIKPAPMSAGTYRNITGNLALSYGLVAAGVQSGLPVFLGSYPITPASDILHELSKHKAFGITTLQAEDEIAGVGAAIGASFAGSLGVTTTSGPGIALKSEAIGLAVMTELPLIVVDVQRGGPSTGLPTKTEQADLLQAMFGRNGEAPVPIVAPQSPGDCFNAAIEAARIAVTYRTPVMLLSDGYLANGSEPWKIPEMADLPVIDPGFATERNKTVTAKDGTESEEYWPYLRDEETLARPWAIPGTPGLEHRIGGLEKGEGHGNISYDPANHDFMVRTRQAKVDRIADSLPPLQVDDPSGEAKVLVIGWGSTYGPIGAGCRRVRKAGYRVAQVHLRHLNPFPKDLGDILKRYDKVLCPEMNLGQLSLLLRGRYLVDAIGYNQVNGMPIKAATLAEAIGNLVAEAEGITVDLTPQEASK</sequence>
<dbReference type="InterPro" id="IPR022367">
    <property type="entry name" value="2-oxoacid/accept_OxRdtase_asu"/>
</dbReference>
<dbReference type="InterPro" id="IPR009014">
    <property type="entry name" value="Transketo_C/PFOR_II"/>
</dbReference>
<evidence type="ECO:0000259" key="3">
    <source>
        <dbReference type="Pfam" id="PF01855"/>
    </source>
</evidence>
<evidence type="ECO:0000313" key="5">
    <source>
        <dbReference type="Proteomes" id="UP001499974"/>
    </source>
</evidence>
<dbReference type="Pfam" id="PF01855">
    <property type="entry name" value="POR_N"/>
    <property type="match status" value="1"/>
</dbReference>
<dbReference type="Proteomes" id="UP001499974">
    <property type="component" value="Unassembled WGS sequence"/>
</dbReference>
<dbReference type="InterPro" id="IPR002880">
    <property type="entry name" value="Pyrv_Fd/Flavodoxin_OxRdtase_N"/>
</dbReference>
<dbReference type="Pfam" id="PF01558">
    <property type="entry name" value="POR"/>
    <property type="match status" value="1"/>
</dbReference>
<dbReference type="RefSeq" id="WP_345520804.1">
    <property type="nucleotide sequence ID" value="NZ_BAABKM010000002.1"/>
</dbReference>
<dbReference type="PANTHER" id="PTHR32154">
    <property type="entry name" value="PYRUVATE-FLAVODOXIN OXIDOREDUCTASE-RELATED"/>
    <property type="match status" value="1"/>
</dbReference>
<gene>
    <name evidence="4" type="ORF">GCM10023349_16910</name>
</gene>